<feature type="region of interest" description="Disordered" evidence="1">
    <location>
        <begin position="1432"/>
        <end position="1451"/>
    </location>
</feature>
<evidence type="ECO:0000313" key="2">
    <source>
        <dbReference type="EMBL" id="RLU20581.1"/>
    </source>
</evidence>
<comment type="caution">
    <text evidence="2">The sequence shown here is derived from an EMBL/GenBank/DDBJ whole genome shotgun (WGS) entry which is preliminary data.</text>
</comment>
<feature type="region of interest" description="Disordered" evidence="1">
    <location>
        <begin position="221"/>
        <end position="246"/>
    </location>
</feature>
<sequence length="1451" mass="160720">MKYVAQYSRGGSPRRVLYYPDEDTGTDARNPHVQRKVILLFLSWPLSRCTKDVGLNSEEIFDQLATASENIAHATRQTNESLNHPREQLSSVSSSLDATLHYENSNGFVPMIPSVSPSYDPDSSSLRPTDLGDNRSERNNATNAVSAPNNSDTRDEKKLEEDLAYSSEARIFLSFPGSLTNRRSFDFQAAGPNEFELLKVSNDTPAVANYKDFYENMRGTVNTDSTEIDESSSSGRGQRSKEIEGYGHGYGNPYAQFYTYNNAQDAKKTTYEQEKVTGNYRLQDTANYDGHGQSTTKKNAAVAAAPSSSRTNYGVNELGSTHGGTYDNVAEASKTHHRFSRPVVVAEPSNYKVDTKFSSQLRGASSDNDNYKTSRKLESSSAETSEHFEAYGGNDKQRSYVHSDDSRNLSDESVEYVERPRVRVQKTRRRPASQSDSTRKHPKEHQVTDQSTEEQDKVHKYNSSKLKPQRYRVKANPWANDPTASNLDESVEDARHDSRGSGAGTKSAKVHHASRPKHIGTWSHISPSLEISHSSGIELDHVEKPKYVVPVKVNIVPLANFDHATALGNSQGFDVSNAMLQNFVTTAPISAFSTTAPILSTPSPVLAQNLQALQKNVQNLGVSSSVPDVIVGQSSFQNPVQTVLLSQPTGQIKIADTLRTNYHLPSTMTPVFALTSSLTPALQSVPVQSDVTPRTTFAVTSTPAPVVQQLPVNQLQQLIVPQPTIQTFLQAPFQTGSGYQIQVNPHGLQGQNLVNHNLQVQSLPTTPTLLSTQPESRINPESADSQGKKDAYSTSGTNFLASASLTVGQNEQKQATNTNSYYLQQPANPLEGVVNQVNVNMTPKTKTILQATQVIPTIIQPGTTLNGLAVNTQQLVPTNHNLQDSNLILQRPRGYIKLQTGSGVDNVAQQQLQVQLNKQLVKSNRLPNVILQAADSTASHSNSVNNAVGISSSGSAHLPKVGMKNVEIINPNIKPSPIDTTVNMFETMHYPTTFLTTPIPIFSTVTPITPHTINLQSFVDSLTESGAKSKQVGTLDLKPSQNQERPVFNPINFVPNADIIKNQNTLNNRLPTNDPVQQGLNLVPVMPGGNFFKPSHTAQNELVLKPKLASDLQKYAEEMFKESLKTMYNSQKWNNDRRQQQASSQNNSEASDLAKLRTELQKLRASLSENKYRDVLEAHQSENKVRATDAPKFTKSGSKKPEMLLATLENILKTRPSGPIHIFHGTNRPNHKHKPPGDSDFDGDFHDDFGSASHLTEYLTPPRQNSFHKSPFHDKPKKRPGSSRFKNGPRKPIRSKHSPPRSGLEASSSNIDIHLDGPRYYESPFEHDSFEYNSRHQSFLDAYPSLTTSSPEIFSKILRELKSSSKEYDINHPRMHNLLGLLMKNKQLPTRSTQNYFRDNGQLGQYFESQKRRQALQFFDDNLRDYLERADVTSQQTSGPNRKVYSGNGAA</sequence>
<feature type="region of interest" description="Disordered" evidence="1">
    <location>
        <begin position="356"/>
        <end position="521"/>
    </location>
</feature>
<feature type="compositionally biased region" description="Low complexity" evidence="1">
    <location>
        <begin position="766"/>
        <end position="776"/>
    </location>
</feature>
<reference evidence="2 3" key="1">
    <citation type="journal article" date="2018" name="Genome Res.">
        <title>The genomic architecture and molecular evolution of ant odorant receptors.</title>
        <authorList>
            <person name="McKenzie S.K."/>
            <person name="Kronauer D.J.C."/>
        </authorList>
    </citation>
    <scope>NUCLEOTIDE SEQUENCE [LARGE SCALE GENOMIC DNA]</scope>
    <source>
        <strain evidence="2">Clonal line C1</strain>
    </source>
</reference>
<feature type="region of interest" description="Disordered" evidence="1">
    <location>
        <begin position="285"/>
        <end position="320"/>
    </location>
</feature>
<feature type="region of interest" description="Disordered" evidence="1">
    <location>
        <begin position="766"/>
        <end position="794"/>
    </location>
</feature>
<name>A0A3L8DJP1_OOCBI</name>
<feature type="compositionally biased region" description="Polar residues" evidence="1">
    <location>
        <begin position="139"/>
        <end position="151"/>
    </location>
</feature>
<dbReference type="EMBL" id="QOIP01000007">
    <property type="protein sequence ID" value="RLU20581.1"/>
    <property type="molecule type" value="Genomic_DNA"/>
</dbReference>
<feature type="compositionally biased region" description="Basic and acidic residues" evidence="1">
    <location>
        <begin position="1178"/>
        <end position="1189"/>
    </location>
</feature>
<gene>
    <name evidence="2" type="ORF">DMN91_007192</name>
</gene>
<feature type="region of interest" description="Disordered" evidence="1">
    <location>
        <begin position="1216"/>
        <end position="1246"/>
    </location>
</feature>
<feature type="compositionally biased region" description="Basic residues" evidence="1">
    <location>
        <begin position="422"/>
        <end position="431"/>
    </location>
</feature>
<feature type="region of interest" description="Disordered" evidence="1">
    <location>
        <begin position="1134"/>
        <end position="1153"/>
    </location>
</feature>
<protein>
    <submittedName>
        <fullName evidence="2">Uncharacterized protein</fullName>
    </submittedName>
</protein>
<dbReference type="OrthoDB" id="7684512at2759"/>
<accession>A0A3L8DJP1</accession>
<organism evidence="2 3">
    <name type="scientific">Ooceraea biroi</name>
    <name type="common">Clonal raider ant</name>
    <name type="synonym">Cerapachys biroi</name>
    <dbReference type="NCBI Taxonomy" id="2015173"/>
    <lineage>
        <taxon>Eukaryota</taxon>
        <taxon>Metazoa</taxon>
        <taxon>Ecdysozoa</taxon>
        <taxon>Arthropoda</taxon>
        <taxon>Hexapoda</taxon>
        <taxon>Insecta</taxon>
        <taxon>Pterygota</taxon>
        <taxon>Neoptera</taxon>
        <taxon>Endopterygota</taxon>
        <taxon>Hymenoptera</taxon>
        <taxon>Apocrita</taxon>
        <taxon>Aculeata</taxon>
        <taxon>Formicoidea</taxon>
        <taxon>Formicidae</taxon>
        <taxon>Dorylinae</taxon>
        <taxon>Ooceraea</taxon>
    </lineage>
</organism>
<feature type="compositionally biased region" description="Polar residues" evidence="1">
    <location>
        <begin position="356"/>
        <end position="368"/>
    </location>
</feature>
<feature type="compositionally biased region" description="Basic residues" evidence="1">
    <location>
        <begin position="508"/>
        <end position="518"/>
    </location>
</feature>
<feature type="region of interest" description="Disordered" evidence="1">
    <location>
        <begin position="1261"/>
        <end position="1311"/>
    </location>
</feature>
<feature type="compositionally biased region" description="Low complexity" evidence="1">
    <location>
        <begin position="113"/>
        <end position="125"/>
    </location>
</feature>
<feature type="compositionally biased region" description="Low complexity" evidence="1">
    <location>
        <begin position="1140"/>
        <end position="1151"/>
    </location>
</feature>
<feature type="region of interest" description="Disordered" evidence="1">
    <location>
        <begin position="1178"/>
        <end position="1201"/>
    </location>
</feature>
<dbReference type="Proteomes" id="UP000279307">
    <property type="component" value="Chromosome 7"/>
</dbReference>
<evidence type="ECO:0000313" key="3">
    <source>
        <dbReference type="Proteomes" id="UP000279307"/>
    </source>
</evidence>
<proteinExistence type="predicted"/>
<evidence type="ECO:0000256" key="1">
    <source>
        <dbReference type="SAM" id="MobiDB-lite"/>
    </source>
</evidence>
<feature type="compositionally biased region" description="Basic and acidic residues" evidence="1">
    <location>
        <begin position="369"/>
        <end position="421"/>
    </location>
</feature>
<feature type="compositionally biased region" description="Polar residues" evidence="1">
    <location>
        <begin position="285"/>
        <end position="298"/>
    </location>
</feature>
<feature type="region of interest" description="Disordered" evidence="1">
    <location>
        <begin position="113"/>
        <end position="160"/>
    </location>
</feature>
<feature type="compositionally biased region" description="Basic residues" evidence="1">
    <location>
        <begin position="1275"/>
        <end position="1299"/>
    </location>
</feature>